<evidence type="ECO:0000256" key="4">
    <source>
        <dbReference type="ARBA" id="ARBA00015745"/>
    </source>
</evidence>
<comment type="subcellular location">
    <subcellularLocation>
        <location evidence="1">Cytoplasm</location>
    </subcellularLocation>
</comment>
<evidence type="ECO:0000256" key="2">
    <source>
        <dbReference type="ARBA" id="ARBA00005594"/>
    </source>
</evidence>
<evidence type="ECO:0000256" key="7">
    <source>
        <dbReference type="ARBA" id="ARBA00022741"/>
    </source>
</evidence>
<dbReference type="GO" id="GO:0004824">
    <property type="term" value="F:lysine-tRNA ligase activity"/>
    <property type="evidence" value="ECO:0007669"/>
    <property type="project" value="UniProtKB-EC"/>
</dbReference>
<dbReference type="Gene3D" id="3.40.50.620">
    <property type="entry name" value="HUPs"/>
    <property type="match status" value="2"/>
</dbReference>
<dbReference type="OrthoDB" id="9803151at2"/>
<dbReference type="GO" id="GO:0005737">
    <property type="term" value="C:cytoplasm"/>
    <property type="evidence" value="ECO:0007669"/>
    <property type="project" value="UniProtKB-SubCell"/>
</dbReference>
<dbReference type="Pfam" id="PF01921">
    <property type="entry name" value="tRNA-synt_1f"/>
    <property type="match status" value="1"/>
</dbReference>
<keyword evidence="7" id="KW-0547">Nucleotide-binding</keyword>
<evidence type="ECO:0000256" key="5">
    <source>
        <dbReference type="ARBA" id="ARBA00022490"/>
    </source>
</evidence>
<organism evidence="13 14">
    <name type="scientific">Candidatus Cytomitobacter indipagum</name>
    <dbReference type="NCBI Taxonomy" id="2601575"/>
    <lineage>
        <taxon>Bacteria</taxon>
        <taxon>Pseudomonadati</taxon>
        <taxon>Pseudomonadota</taxon>
        <taxon>Alphaproteobacteria</taxon>
        <taxon>Holosporales</taxon>
        <taxon>Holosporaceae</taxon>
        <taxon>Candidatus Cytomitobacter</taxon>
    </lineage>
</organism>
<reference evidence="13 14" key="1">
    <citation type="submission" date="2019-08" db="EMBL/GenBank/DDBJ databases">
        <title>Highly reduced genomes of protist endosymbionts show evolutionary convergence.</title>
        <authorList>
            <person name="George E."/>
            <person name="Husnik F."/>
            <person name="Tashyreva D."/>
            <person name="Prokopchuk G."/>
            <person name="Horak A."/>
            <person name="Kwong W.K."/>
            <person name="Lukes J."/>
            <person name="Keeling P.J."/>
        </authorList>
    </citation>
    <scope>NUCLEOTIDE SEQUENCE [LARGE SCALE GENOMIC DNA]</scope>
    <source>
        <strain evidence="13">1605</strain>
    </source>
</reference>
<dbReference type="NCBIfam" id="TIGR00467">
    <property type="entry name" value="lysS_arch"/>
    <property type="match status" value="1"/>
</dbReference>
<evidence type="ECO:0000256" key="6">
    <source>
        <dbReference type="ARBA" id="ARBA00022598"/>
    </source>
</evidence>
<dbReference type="PANTHER" id="PTHR37940">
    <property type="entry name" value="LYSINE--TRNA LIGASE"/>
    <property type="match status" value="1"/>
</dbReference>
<keyword evidence="9" id="KW-0648">Protein biosynthesis</keyword>
<dbReference type="GO" id="GO:0006430">
    <property type="term" value="P:lysyl-tRNA aminoacylation"/>
    <property type="evidence" value="ECO:0007669"/>
    <property type="project" value="InterPro"/>
</dbReference>
<dbReference type="AlphaFoldDB" id="A0A5C0UE60"/>
<evidence type="ECO:0000256" key="3">
    <source>
        <dbReference type="ARBA" id="ARBA00013166"/>
    </source>
</evidence>
<evidence type="ECO:0000256" key="1">
    <source>
        <dbReference type="ARBA" id="ARBA00004496"/>
    </source>
</evidence>
<dbReference type="Gene3D" id="1.10.10.350">
    <property type="match status" value="1"/>
</dbReference>
<keyword evidence="14" id="KW-1185">Reference proteome</keyword>
<dbReference type="Proteomes" id="UP000325155">
    <property type="component" value="Chromosome"/>
</dbReference>
<dbReference type="InterPro" id="IPR002904">
    <property type="entry name" value="Lys-tRNA-ligase"/>
</dbReference>
<dbReference type="SUPFAM" id="SSF48163">
    <property type="entry name" value="An anticodon-binding domain of class I aminoacyl-tRNA synthetases"/>
    <property type="match status" value="1"/>
</dbReference>
<keyword evidence="8" id="KW-0067">ATP-binding</keyword>
<evidence type="ECO:0000256" key="11">
    <source>
        <dbReference type="ARBA" id="ARBA00030563"/>
    </source>
</evidence>
<dbReference type="GO" id="GO:0005524">
    <property type="term" value="F:ATP binding"/>
    <property type="evidence" value="ECO:0007669"/>
    <property type="project" value="UniProtKB-KW"/>
</dbReference>
<proteinExistence type="inferred from homology"/>
<dbReference type="InterPro" id="IPR001412">
    <property type="entry name" value="aa-tRNA-synth_I_CS"/>
</dbReference>
<evidence type="ECO:0000313" key="14">
    <source>
        <dbReference type="Proteomes" id="UP000325155"/>
    </source>
</evidence>
<evidence type="ECO:0000256" key="10">
    <source>
        <dbReference type="ARBA" id="ARBA00023146"/>
    </source>
</evidence>
<evidence type="ECO:0000256" key="8">
    <source>
        <dbReference type="ARBA" id="ARBA00022840"/>
    </source>
</evidence>
<dbReference type="InterPro" id="IPR014729">
    <property type="entry name" value="Rossmann-like_a/b/a_fold"/>
</dbReference>
<keyword evidence="10" id="KW-0030">Aminoacyl-tRNA synthetase</keyword>
<dbReference type="EC" id="6.1.1.6" evidence="3"/>
<keyword evidence="6 13" id="KW-0436">Ligase</keyword>
<dbReference type="PROSITE" id="PS00178">
    <property type="entry name" value="AA_TRNA_LIGASE_I"/>
    <property type="match status" value="1"/>
</dbReference>
<evidence type="ECO:0000313" key="13">
    <source>
        <dbReference type="EMBL" id="QEK37971.1"/>
    </source>
</evidence>
<dbReference type="KEGG" id="cip:FZC35_01075"/>
<dbReference type="EMBL" id="CP043315">
    <property type="protein sequence ID" value="QEK37971.1"/>
    <property type="molecule type" value="Genomic_DNA"/>
</dbReference>
<sequence>MIILSMSYRSWPMQNAKKIIDERSNDKSKIVVLKTGYGPSGLPHLGTIAEIIRTRMIQRALEFLGCKGKIIVFVDNMDGFRKVPSNLPKQEFLQQFLGMPLFKVPDAFDCCDNFADHNINELNKLIEQFGLTKHVEVVKSSDKYLPGEFNEALLKTLKNHEKILKIMLPTLGEERRKTYSPFLPISQKSGKVLEVKIEEYKVDEGKITFYDEGELVESEVTDGKCKLQWKVDWGMQWHALKVDYEMYGKDLIDSFSASKPICKALGSKAPLNMVYELFLDGDNKKISKSKGNGVSLEDWLNFTPIASMKHFLFLNPERAKRLDIMDLHRYVDAYLKDLDRYHKQVAENDDRRHDNPIFFVHENESNLPSSTNLSYALLLNLQKGLRSPDYDTFRSFIIKQHGQLNDTEEKLVECVYRFAEHHKTESIPAPSWLNKYFQRFLDNMPNLSNGLDMQTYLYALGNEAVENRDIEDLKAWFKIIYTVLFGEETGPRLGPFFELYGKEESIKLIQSKIS</sequence>
<comment type="similarity">
    <text evidence="2">Belongs to the class-I aminoacyl-tRNA synthetase family.</text>
</comment>
<comment type="catalytic activity">
    <reaction evidence="12">
        <text>tRNA(Lys) + L-lysine + ATP = L-lysyl-tRNA(Lys) + AMP + diphosphate</text>
        <dbReference type="Rhea" id="RHEA:20792"/>
        <dbReference type="Rhea" id="RHEA-COMP:9696"/>
        <dbReference type="Rhea" id="RHEA-COMP:9697"/>
        <dbReference type="ChEBI" id="CHEBI:30616"/>
        <dbReference type="ChEBI" id="CHEBI:32551"/>
        <dbReference type="ChEBI" id="CHEBI:33019"/>
        <dbReference type="ChEBI" id="CHEBI:78442"/>
        <dbReference type="ChEBI" id="CHEBI:78529"/>
        <dbReference type="ChEBI" id="CHEBI:456215"/>
        <dbReference type="EC" id="6.1.1.6"/>
    </reaction>
</comment>
<protein>
    <recommendedName>
        <fullName evidence="4">Lysine--tRNA ligase</fullName>
        <ecNumber evidence="3">6.1.1.6</ecNumber>
    </recommendedName>
    <alternativeName>
        <fullName evidence="11">Lysyl-tRNA synthetase</fullName>
    </alternativeName>
</protein>
<keyword evidence="5" id="KW-0963">Cytoplasm</keyword>
<evidence type="ECO:0000256" key="9">
    <source>
        <dbReference type="ARBA" id="ARBA00022917"/>
    </source>
</evidence>
<dbReference type="PANTHER" id="PTHR37940:SF1">
    <property type="entry name" value="LYSINE--TRNA LIGASE"/>
    <property type="match status" value="1"/>
</dbReference>
<accession>A0A5C0UE60</accession>
<dbReference type="InterPro" id="IPR008925">
    <property type="entry name" value="aa_tRNA-synth_I_cd-bd_sf"/>
</dbReference>
<dbReference type="InterPro" id="IPR020751">
    <property type="entry name" value="aa-tRNA-synth_I_codon-bd_sub2"/>
</dbReference>
<evidence type="ECO:0000256" key="12">
    <source>
        <dbReference type="ARBA" id="ARBA00048573"/>
    </source>
</evidence>
<name>A0A5C0UE60_9PROT</name>
<gene>
    <name evidence="13" type="primary">lysS</name>
    <name evidence="13" type="ORF">FZC35_01075</name>
</gene>
<dbReference type="SUPFAM" id="SSF52374">
    <property type="entry name" value="Nucleotidylyl transferase"/>
    <property type="match status" value="1"/>
</dbReference>
<dbReference type="GO" id="GO:0000049">
    <property type="term" value="F:tRNA binding"/>
    <property type="evidence" value="ECO:0007669"/>
    <property type="project" value="InterPro"/>
</dbReference>